<dbReference type="EMBL" id="NDIQ01000022">
    <property type="protein sequence ID" value="PRT55816.1"/>
    <property type="molecule type" value="Genomic_DNA"/>
</dbReference>
<accession>A0A2T0FLF5</accession>
<name>A0A2T0FLF5_9ASCO</name>
<dbReference type="RefSeq" id="XP_024665761.1">
    <property type="nucleotide sequence ID" value="XM_024809993.1"/>
</dbReference>
<sequence>MEEDALDPIGATLVQSIFAAAGVVSELVLQRIHQSSCRVAGAEEEFDVRILRTERDLLKPLDLELKKCRSEENGEFIYVLVSLDEQLNGNADFAALDQTGYAFYHALDAVFANDRCEGATESEIRQISNASKQNANAIDYLFANKWIERDRGRVFATVRTLYNHKAYITNTYGRTGTFKIHEWHSMYKSVMPGSIA</sequence>
<keyword evidence="2" id="KW-1185">Reference proteome</keyword>
<dbReference type="AlphaFoldDB" id="A0A2T0FLF5"/>
<comment type="caution">
    <text evidence="1">The sequence shown here is derived from an EMBL/GenBank/DDBJ whole genome shotgun (WGS) entry which is preliminary data.</text>
</comment>
<organism evidence="1 2">
    <name type="scientific">Wickerhamiella sorbophila</name>
    <dbReference type="NCBI Taxonomy" id="45607"/>
    <lineage>
        <taxon>Eukaryota</taxon>
        <taxon>Fungi</taxon>
        <taxon>Dikarya</taxon>
        <taxon>Ascomycota</taxon>
        <taxon>Saccharomycotina</taxon>
        <taxon>Dipodascomycetes</taxon>
        <taxon>Dipodascales</taxon>
        <taxon>Trichomonascaceae</taxon>
        <taxon>Wickerhamiella</taxon>
    </lineage>
</organism>
<reference evidence="1 2" key="1">
    <citation type="submission" date="2017-04" db="EMBL/GenBank/DDBJ databases">
        <title>Genome sequencing of [Candida] sorbophila.</title>
        <authorList>
            <person name="Ahn J.O."/>
        </authorList>
    </citation>
    <scope>NUCLEOTIDE SEQUENCE [LARGE SCALE GENOMIC DNA]</scope>
    <source>
        <strain evidence="1 2">DS02</strain>
    </source>
</reference>
<dbReference type="Proteomes" id="UP000238350">
    <property type="component" value="Unassembled WGS sequence"/>
</dbReference>
<gene>
    <name evidence="1" type="ORF">B9G98_03436</name>
</gene>
<proteinExistence type="predicted"/>
<evidence type="ECO:0000313" key="2">
    <source>
        <dbReference type="Proteomes" id="UP000238350"/>
    </source>
</evidence>
<evidence type="ECO:0000313" key="1">
    <source>
        <dbReference type="EMBL" id="PRT55816.1"/>
    </source>
</evidence>
<protein>
    <submittedName>
        <fullName evidence="1">Uncharacterized protein</fullName>
    </submittedName>
</protein>
<dbReference type="GeneID" id="36517184"/>
<dbReference type="Gene3D" id="3.90.1150.220">
    <property type="match status" value="1"/>
</dbReference>